<proteinExistence type="inferred from homology"/>
<dbReference type="GO" id="GO:0016787">
    <property type="term" value="F:hydrolase activity"/>
    <property type="evidence" value="ECO:0007669"/>
    <property type="project" value="UniProtKB-KW"/>
</dbReference>
<dbReference type="EMBL" id="JACHXN010000019">
    <property type="protein sequence ID" value="MBB3148348.1"/>
    <property type="molecule type" value="Genomic_DNA"/>
</dbReference>
<dbReference type="PANTHER" id="PTHR11895:SF7">
    <property type="entry name" value="GLUTAMYL-TRNA(GLN) AMIDOTRANSFERASE SUBUNIT A, MITOCHONDRIAL"/>
    <property type="match status" value="1"/>
</dbReference>
<name>A0A839UBK1_9HYPH</name>
<dbReference type="PROSITE" id="PS00571">
    <property type="entry name" value="AMIDASES"/>
    <property type="match status" value="1"/>
</dbReference>
<organism evidence="5 6">
    <name type="scientific">Phyllobacterium trifolii</name>
    <dbReference type="NCBI Taxonomy" id="300193"/>
    <lineage>
        <taxon>Bacteria</taxon>
        <taxon>Pseudomonadati</taxon>
        <taxon>Pseudomonadota</taxon>
        <taxon>Alphaproteobacteria</taxon>
        <taxon>Hyphomicrobiales</taxon>
        <taxon>Phyllobacteriaceae</taxon>
        <taxon>Phyllobacterium</taxon>
    </lineage>
</organism>
<reference evidence="5 6" key="1">
    <citation type="submission" date="2020-08" db="EMBL/GenBank/DDBJ databases">
        <title>Genomic Encyclopedia of Type Strains, Phase III (KMG-III): the genomes of soil and plant-associated and newly described type strains.</title>
        <authorList>
            <person name="Whitman W."/>
        </authorList>
    </citation>
    <scope>NUCLEOTIDE SEQUENCE [LARGE SCALE GENOMIC DNA]</scope>
    <source>
        <strain evidence="5 6">CECT 7015</strain>
    </source>
</reference>
<evidence type="ECO:0000313" key="6">
    <source>
        <dbReference type="Proteomes" id="UP000554520"/>
    </source>
</evidence>
<gene>
    <name evidence="5" type="ORF">FHS21_004795</name>
</gene>
<evidence type="ECO:0000259" key="4">
    <source>
        <dbReference type="Pfam" id="PF01425"/>
    </source>
</evidence>
<dbReference type="Gene3D" id="3.90.1300.10">
    <property type="entry name" value="Amidase signature (AS) domain"/>
    <property type="match status" value="1"/>
</dbReference>
<evidence type="ECO:0000256" key="3">
    <source>
        <dbReference type="ARBA" id="ARBA00021874"/>
    </source>
</evidence>
<dbReference type="InterPro" id="IPR020556">
    <property type="entry name" value="Amidase_CS"/>
</dbReference>
<comment type="similarity">
    <text evidence="2">Belongs to the amidase family.</text>
</comment>
<dbReference type="InterPro" id="IPR000120">
    <property type="entry name" value="Amidase"/>
</dbReference>
<dbReference type="RefSeq" id="WP_183664122.1">
    <property type="nucleotide sequence ID" value="NZ_JACHXN010000019.1"/>
</dbReference>
<dbReference type="SUPFAM" id="SSF75304">
    <property type="entry name" value="Amidase signature (AS) enzymes"/>
    <property type="match status" value="1"/>
</dbReference>
<keyword evidence="5" id="KW-0378">Hydrolase</keyword>
<evidence type="ECO:0000256" key="2">
    <source>
        <dbReference type="ARBA" id="ARBA00009199"/>
    </source>
</evidence>
<accession>A0A839UBK1</accession>
<sequence>MATSDLTELYARSDALELAMLVRQRQVTPVELLDTAIAIVEALNPRLNAMVIETFDLARKAALNPPVGTFGGVPFFLKNIGSMWRGTSLTNGLSYMRDFVCDHDSDMVSRIKAAGFLLLGRTNAPEGGWSIGTEPRLYGPTLNPWNPEITSGGSSGGAGAAVAARMVPLAEASDGGGSIRVPASCCGLVGLKPSRGRITYGPETVDLWHGSIATLCVTRTVRDTAAYLDSVAGSVPGDPYIAPMPISPWLSQLAIPPKGLRIGYALKQPWGEPYAPEVMDSLQATLRLCANLGHHVEQHELSVSLEAAWLHYNVINAVETAADFDRLAGVSGRPVEQQELAPFNWSLLEYGRSLSAIDYAHGIAAVRKASQEIAKDLAAYDVFITPTLTQTPRPVGYWSMEDGDLKRYLHRWSDAGYLFGFNMSGLPAMSVPVAETHSGIPVGVQLVGRYGDEATLLRLAHTMEQELHWDKRRPPISAP</sequence>
<comment type="caution">
    <text evidence="5">The sequence shown here is derived from an EMBL/GenBank/DDBJ whole genome shotgun (WGS) entry which is preliminary data.</text>
</comment>
<dbReference type="InterPro" id="IPR036928">
    <property type="entry name" value="AS_sf"/>
</dbReference>
<dbReference type="Proteomes" id="UP000554520">
    <property type="component" value="Unassembled WGS sequence"/>
</dbReference>
<dbReference type="PANTHER" id="PTHR11895">
    <property type="entry name" value="TRANSAMIDASE"/>
    <property type="match status" value="1"/>
</dbReference>
<dbReference type="AlphaFoldDB" id="A0A839UBK1"/>
<dbReference type="Pfam" id="PF01425">
    <property type="entry name" value="Amidase"/>
    <property type="match status" value="1"/>
</dbReference>
<dbReference type="InterPro" id="IPR023631">
    <property type="entry name" value="Amidase_dom"/>
</dbReference>
<comment type="function">
    <text evidence="1">Hydrolyzes indole-3-acetamide (IAM) into indole-3-acetic acid (IAA).</text>
</comment>
<evidence type="ECO:0000313" key="5">
    <source>
        <dbReference type="EMBL" id="MBB3148348.1"/>
    </source>
</evidence>
<feature type="domain" description="Amidase" evidence="4">
    <location>
        <begin position="31"/>
        <end position="457"/>
    </location>
</feature>
<keyword evidence="6" id="KW-1185">Reference proteome</keyword>
<evidence type="ECO:0000256" key="1">
    <source>
        <dbReference type="ARBA" id="ARBA00003871"/>
    </source>
</evidence>
<protein>
    <recommendedName>
        <fullName evidence="3">Indoleacetamide hydrolase</fullName>
    </recommendedName>
</protein>